<comment type="caution">
    <text evidence="2">The sequence shown here is derived from an EMBL/GenBank/DDBJ whole genome shotgun (WGS) entry which is preliminary data.</text>
</comment>
<protein>
    <submittedName>
        <fullName evidence="2">DUF1127 domain-containing protein</fullName>
    </submittedName>
</protein>
<evidence type="ECO:0000313" key="2">
    <source>
        <dbReference type="EMBL" id="THF59112.1"/>
    </source>
</evidence>
<sequence length="67" mass="7883">MPDIFTIAFVDAAARRSAIHRLFSELASWHRRHRQRLDLVELDDHLLADIGVTPHEARHESAKPFWR</sequence>
<dbReference type="Pfam" id="PF06568">
    <property type="entry name" value="YjiS-like"/>
    <property type="match status" value="1"/>
</dbReference>
<proteinExistence type="predicted"/>
<dbReference type="EMBL" id="SSNY01000002">
    <property type="protein sequence ID" value="THF59112.1"/>
    <property type="molecule type" value="Genomic_DNA"/>
</dbReference>
<dbReference type="Proteomes" id="UP000306441">
    <property type="component" value="Unassembled WGS sequence"/>
</dbReference>
<evidence type="ECO:0000313" key="3">
    <source>
        <dbReference type="Proteomes" id="UP000306441"/>
    </source>
</evidence>
<feature type="domain" description="YjiS-like" evidence="1">
    <location>
        <begin position="24"/>
        <end position="58"/>
    </location>
</feature>
<evidence type="ECO:0000259" key="1">
    <source>
        <dbReference type="Pfam" id="PF06568"/>
    </source>
</evidence>
<gene>
    <name evidence="2" type="ORF">E6C48_05555</name>
</gene>
<dbReference type="InterPro" id="IPR009506">
    <property type="entry name" value="YjiS-like"/>
</dbReference>
<keyword evidence="3" id="KW-1185">Reference proteome</keyword>
<accession>A0ABY2QAU9</accession>
<organism evidence="2 3">
    <name type="scientific">Ollibium composti</name>
    <dbReference type="NCBI Taxonomy" id="2675109"/>
    <lineage>
        <taxon>Bacteria</taxon>
        <taxon>Pseudomonadati</taxon>
        <taxon>Pseudomonadota</taxon>
        <taxon>Alphaproteobacteria</taxon>
        <taxon>Hyphomicrobiales</taxon>
        <taxon>Phyllobacteriaceae</taxon>
        <taxon>Ollibium</taxon>
    </lineage>
</organism>
<reference evidence="2 3" key="1">
    <citation type="submission" date="2019-04" db="EMBL/GenBank/DDBJ databases">
        <title>Mesorhizobium composti sp. nov., isolated from compost.</title>
        <authorList>
            <person name="Lin S.-Y."/>
            <person name="Hameed A."/>
            <person name="Hsieh Y.-T."/>
            <person name="Young C.-C."/>
        </authorList>
    </citation>
    <scope>NUCLEOTIDE SEQUENCE [LARGE SCALE GENOMIC DNA]</scope>
    <source>
        <strain evidence="2 3">CC-YTH430</strain>
    </source>
</reference>
<dbReference type="RefSeq" id="WP_136354858.1">
    <property type="nucleotide sequence ID" value="NZ_SSNY01000002.1"/>
</dbReference>
<name>A0ABY2QAU9_9HYPH</name>